<keyword evidence="9" id="KW-0028">Amino-acid biosynthesis</keyword>
<evidence type="ECO:0000256" key="8">
    <source>
        <dbReference type="ARBA" id="ARBA00023268"/>
    </source>
</evidence>
<feature type="domain" description="Tetrahydrofolate dehydrogenase/cyclohydrolase NAD(P)-binding" evidence="11">
    <location>
        <begin position="128"/>
        <end position="263"/>
    </location>
</feature>
<keyword evidence="4 9" id="KW-0378">Hydrolase</keyword>
<comment type="pathway">
    <text evidence="1 9">One-carbon metabolism; tetrahydrofolate interconversion.</text>
</comment>
<dbReference type="GO" id="GO:0005829">
    <property type="term" value="C:cytosol"/>
    <property type="evidence" value="ECO:0007669"/>
    <property type="project" value="TreeGrafter"/>
</dbReference>
<comment type="caution">
    <text evidence="9">Lacks conserved residue(s) required for the propagation of feature annotation.</text>
</comment>
<dbReference type="UniPathway" id="UPA00193"/>
<dbReference type="GO" id="GO:0004477">
    <property type="term" value="F:methenyltetrahydrofolate cyclohydrolase activity"/>
    <property type="evidence" value="ECO:0007669"/>
    <property type="project" value="UniProtKB-UniRule"/>
</dbReference>
<sequence>MAAKVFDGKRAASEILELVSKRVKKLSFRPKLVSFYNPRDPGSALYTRIKKQKAESVGIEFVGWEIYGVTEAVREIGDVGGDEGVTGILVQHPTGEHAYSESDWKALVEAIPQEKDVDGLRGDSPFVPATVKAIFVALSAAGIEPAGLKVSVVGATGMVGRPLVRLLNEKGAKVREIDENTRDVWFQLKNSDVVISAVGKSNLIHGDQLKQGVVVIDVGSPGGDVDFDSARAVASFITPVPGGIGPLTVVCLLENVVEAAEKKNP</sequence>
<evidence type="ECO:0000256" key="6">
    <source>
        <dbReference type="ARBA" id="ARBA00023002"/>
    </source>
</evidence>
<evidence type="ECO:0000256" key="4">
    <source>
        <dbReference type="ARBA" id="ARBA00022801"/>
    </source>
</evidence>
<dbReference type="Gene3D" id="3.40.50.10860">
    <property type="entry name" value="Leucine Dehydrogenase, chain A, domain 1"/>
    <property type="match status" value="1"/>
</dbReference>
<dbReference type="GO" id="GO:0006164">
    <property type="term" value="P:purine nucleotide biosynthetic process"/>
    <property type="evidence" value="ECO:0007669"/>
    <property type="project" value="UniProtKB-KW"/>
</dbReference>
<keyword evidence="9" id="KW-0368">Histidine biosynthesis</keyword>
<evidence type="ECO:0000259" key="11">
    <source>
        <dbReference type="Pfam" id="PF02882"/>
    </source>
</evidence>
<protein>
    <recommendedName>
        <fullName evidence="9">Bifunctional protein FolD</fullName>
    </recommendedName>
    <domain>
        <recommendedName>
            <fullName evidence="9">Methylenetetrahydrofolate dehydrogenase</fullName>
            <ecNumber evidence="9">1.5.1.5</ecNumber>
        </recommendedName>
    </domain>
    <domain>
        <recommendedName>
            <fullName evidence="9">Methenyltetrahydrofolate cyclohydrolase</fullName>
            <ecNumber evidence="9">3.5.4.9</ecNumber>
        </recommendedName>
    </domain>
</protein>
<dbReference type="HAMAP" id="MF_01576">
    <property type="entry name" value="THF_DHG_CYH"/>
    <property type="match status" value="1"/>
</dbReference>
<dbReference type="PRINTS" id="PR00085">
    <property type="entry name" value="THFDHDRGNASE"/>
</dbReference>
<feature type="domain" description="Tetrahydrofolate dehydrogenase/cyclohydrolase catalytic" evidence="10">
    <location>
        <begin position="7"/>
        <end position="118"/>
    </location>
</feature>
<dbReference type="GO" id="GO:0004488">
    <property type="term" value="F:methylenetetrahydrofolate dehydrogenase (NADP+) activity"/>
    <property type="evidence" value="ECO:0007669"/>
    <property type="project" value="UniProtKB-UniRule"/>
</dbReference>
<dbReference type="GO" id="GO:0009086">
    <property type="term" value="P:methionine biosynthetic process"/>
    <property type="evidence" value="ECO:0007669"/>
    <property type="project" value="UniProtKB-KW"/>
</dbReference>
<name>A0A1G1V621_9BACT</name>
<evidence type="ECO:0000256" key="7">
    <source>
        <dbReference type="ARBA" id="ARBA00023167"/>
    </source>
</evidence>
<dbReference type="InterPro" id="IPR036291">
    <property type="entry name" value="NAD(P)-bd_dom_sf"/>
</dbReference>
<evidence type="ECO:0000256" key="1">
    <source>
        <dbReference type="ARBA" id="ARBA00004777"/>
    </source>
</evidence>
<dbReference type="Pfam" id="PF00763">
    <property type="entry name" value="THF_DHG_CYH"/>
    <property type="match status" value="1"/>
</dbReference>
<dbReference type="Gene3D" id="3.40.50.720">
    <property type="entry name" value="NAD(P)-binding Rossmann-like Domain"/>
    <property type="match status" value="1"/>
</dbReference>
<comment type="catalytic activity">
    <reaction evidence="9">
        <text>(6R)-5,10-methylene-5,6,7,8-tetrahydrofolate + NADP(+) = (6R)-5,10-methenyltetrahydrofolate + NADPH</text>
        <dbReference type="Rhea" id="RHEA:22812"/>
        <dbReference type="ChEBI" id="CHEBI:15636"/>
        <dbReference type="ChEBI" id="CHEBI:57455"/>
        <dbReference type="ChEBI" id="CHEBI:57783"/>
        <dbReference type="ChEBI" id="CHEBI:58349"/>
        <dbReference type="EC" id="1.5.1.5"/>
    </reaction>
</comment>
<comment type="catalytic activity">
    <reaction evidence="9">
        <text>(6R)-5,10-methenyltetrahydrofolate + H2O = (6R)-10-formyltetrahydrofolate + H(+)</text>
        <dbReference type="Rhea" id="RHEA:23700"/>
        <dbReference type="ChEBI" id="CHEBI:15377"/>
        <dbReference type="ChEBI" id="CHEBI:15378"/>
        <dbReference type="ChEBI" id="CHEBI:57455"/>
        <dbReference type="ChEBI" id="CHEBI:195366"/>
        <dbReference type="EC" id="3.5.4.9"/>
    </reaction>
</comment>
<dbReference type="InterPro" id="IPR020631">
    <property type="entry name" value="THF_DH/CycHdrlase_NAD-bd_dom"/>
</dbReference>
<keyword evidence="5 9" id="KW-0521">NADP</keyword>
<dbReference type="Pfam" id="PF02882">
    <property type="entry name" value="THF_DHG_CYH_C"/>
    <property type="match status" value="1"/>
</dbReference>
<evidence type="ECO:0000259" key="10">
    <source>
        <dbReference type="Pfam" id="PF00763"/>
    </source>
</evidence>
<dbReference type="EC" id="3.5.4.9" evidence="9"/>
<reference evidence="12 13" key="1">
    <citation type="journal article" date="2016" name="Nat. Commun.">
        <title>Thousands of microbial genomes shed light on interconnected biogeochemical processes in an aquifer system.</title>
        <authorList>
            <person name="Anantharaman K."/>
            <person name="Brown C.T."/>
            <person name="Hug L.A."/>
            <person name="Sharon I."/>
            <person name="Castelle C.J."/>
            <person name="Probst A.J."/>
            <person name="Thomas B.C."/>
            <person name="Singh A."/>
            <person name="Wilkins M.J."/>
            <person name="Karaoz U."/>
            <person name="Brodie E.L."/>
            <person name="Williams K.H."/>
            <person name="Hubbard S.S."/>
            <person name="Banfield J.F."/>
        </authorList>
    </citation>
    <scope>NUCLEOTIDE SEQUENCE [LARGE SCALE GENOMIC DNA]</scope>
</reference>
<dbReference type="SUPFAM" id="SSF51735">
    <property type="entry name" value="NAD(P)-binding Rossmann-fold domains"/>
    <property type="match status" value="1"/>
</dbReference>
<comment type="similarity">
    <text evidence="9">Belongs to the tetrahydrofolate dehydrogenase/cyclohydrolase family.</text>
</comment>
<dbReference type="InterPro" id="IPR000672">
    <property type="entry name" value="THF_DH/CycHdrlase"/>
</dbReference>
<comment type="caution">
    <text evidence="12">The sequence shown here is derived from an EMBL/GenBank/DDBJ whole genome shotgun (WGS) entry which is preliminary data.</text>
</comment>
<keyword evidence="2 9" id="KW-0554">One-carbon metabolism</keyword>
<proteinExistence type="inferred from homology"/>
<evidence type="ECO:0000256" key="2">
    <source>
        <dbReference type="ARBA" id="ARBA00022563"/>
    </source>
</evidence>
<dbReference type="GO" id="GO:0035999">
    <property type="term" value="P:tetrahydrofolate interconversion"/>
    <property type="evidence" value="ECO:0007669"/>
    <property type="project" value="UniProtKB-UniRule"/>
</dbReference>
<comment type="function">
    <text evidence="9">Catalyzes the oxidation of 5,10-methylenetetrahydrofolate to 5,10-methenyltetrahydrofolate and then the hydrolysis of 5,10-methenyltetrahydrofolate to 10-formyltetrahydrofolate.</text>
</comment>
<dbReference type="EMBL" id="MHBZ01000028">
    <property type="protein sequence ID" value="OGY10864.1"/>
    <property type="molecule type" value="Genomic_DNA"/>
</dbReference>
<dbReference type="PANTHER" id="PTHR48099:SF5">
    <property type="entry name" value="C-1-TETRAHYDROFOLATE SYNTHASE, CYTOPLASMIC"/>
    <property type="match status" value="1"/>
</dbReference>
<keyword evidence="8 9" id="KW-0511">Multifunctional enzyme</keyword>
<dbReference type="STRING" id="1797516.A3D26_04780"/>
<evidence type="ECO:0000256" key="9">
    <source>
        <dbReference type="HAMAP-Rule" id="MF_01576"/>
    </source>
</evidence>
<evidence type="ECO:0000313" key="12">
    <source>
        <dbReference type="EMBL" id="OGY10864.1"/>
    </source>
</evidence>
<keyword evidence="3 9" id="KW-0658">Purine biosynthesis</keyword>
<dbReference type="InterPro" id="IPR020630">
    <property type="entry name" value="THF_DH/CycHdrlase_cat_dom"/>
</dbReference>
<dbReference type="Proteomes" id="UP000178319">
    <property type="component" value="Unassembled WGS sequence"/>
</dbReference>
<evidence type="ECO:0000313" key="13">
    <source>
        <dbReference type="Proteomes" id="UP000178319"/>
    </source>
</evidence>
<keyword evidence="6 9" id="KW-0560">Oxidoreductase</keyword>
<evidence type="ECO:0000256" key="5">
    <source>
        <dbReference type="ARBA" id="ARBA00022857"/>
    </source>
</evidence>
<dbReference type="PANTHER" id="PTHR48099">
    <property type="entry name" value="C-1-TETRAHYDROFOLATE SYNTHASE, CYTOPLASMIC-RELATED"/>
    <property type="match status" value="1"/>
</dbReference>
<dbReference type="AlphaFoldDB" id="A0A1G1V621"/>
<gene>
    <name evidence="9" type="primary">folD</name>
    <name evidence="12" type="ORF">A3D26_04780</name>
</gene>
<evidence type="ECO:0000256" key="3">
    <source>
        <dbReference type="ARBA" id="ARBA00022755"/>
    </source>
</evidence>
<accession>A0A1G1V621</accession>
<keyword evidence="7 9" id="KW-0486">Methionine biosynthesis</keyword>
<dbReference type="InterPro" id="IPR046346">
    <property type="entry name" value="Aminoacid_DH-like_N_sf"/>
</dbReference>
<dbReference type="GO" id="GO:0000105">
    <property type="term" value="P:L-histidine biosynthetic process"/>
    <property type="evidence" value="ECO:0007669"/>
    <property type="project" value="UniProtKB-KW"/>
</dbReference>
<dbReference type="SUPFAM" id="SSF53223">
    <property type="entry name" value="Aminoacid dehydrogenase-like, N-terminal domain"/>
    <property type="match status" value="1"/>
</dbReference>
<organism evidence="12 13">
    <name type="scientific">Candidatus Blackburnbacteria bacterium RIFCSPHIGHO2_02_FULL_44_20</name>
    <dbReference type="NCBI Taxonomy" id="1797516"/>
    <lineage>
        <taxon>Bacteria</taxon>
        <taxon>Candidatus Blackburniibacteriota</taxon>
    </lineage>
</organism>
<comment type="subunit">
    <text evidence="9">Homodimer.</text>
</comment>
<dbReference type="EC" id="1.5.1.5" evidence="9"/>